<reference evidence="1 2" key="1">
    <citation type="submission" date="2013-12" db="EMBL/GenBank/DDBJ databases">
        <title>Draft genome of the parsitic nematode Ancylostoma duodenale.</title>
        <authorList>
            <person name="Mitreva M."/>
        </authorList>
    </citation>
    <scope>NUCLEOTIDE SEQUENCE [LARGE SCALE GENOMIC DNA]</scope>
    <source>
        <strain evidence="1 2">Zhejiang</strain>
    </source>
</reference>
<evidence type="ECO:0000313" key="2">
    <source>
        <dbReference type="Proteomes" id="UP000054047"/>
    </source>
</evidence>
<organism evidence="1 2">
    <name type="scientific">Ancylostoma duodenale</name>
    <dbReference type="NCBI Taxonomy" id="51022"/>
    <lineage>
        <taxon>Eukaryota</taxon>
        <taxon>Metazoa</taxon>
        <taxon>Ecdysozoa</taxon>
        <taxon>Nematoda</taxon>
        <taxon>Chromadorea</taxon>
        <taxon>Rhabditida</taxon>
        <taxon>Rhabditina</taxon>
        <taxon>Rhabditomorpha</taxon>
        <taxon>Strongyloidea</taxon>
        <taxon>Ancylostomatidae</taxon>
        <taxon>Ancylostomatinae</taxon>
        <taxon>Ancylostoma</taxon>
    </lineage>
</organism>
<evidence type="ECO:0000313" key="1">
    <source>
        <dbReference type="EMBL" id="KIH48653.1"/>
    </source>
</evidence>
<sequence length="77" mass="8423">MQQRINLVQWMCTYLQPVHLSLPLPTASCGVPAPPNKIVMQVQNVDVGVTGNLGGQIVMLLPIPLTGIIQLNIYQNM</sequence>
<dbReference type="EMBL" id="KN757971">
    <property type="protein sequence ID" value="KIH48653.1"/>
    <property type="molecule type" value="Genomic_DNA"/>
</dbReference>
<protein>
    <submittedName>
        <fullName evidence="1">Uncharacterized protein</fullName>
    </submittedName>
</protein>
<proteinExistence type="predicted"/>
<dbReference type="AlphaFoldDB" id="A0A0C2BXE4"/>
<name>A0A0C2BXE4_9BILA</name>
<dbReference type="Proteomes" id="UP000054047">
    <property type="component" value="Unassembled WGS sequence"/>
</dbReference>
<accession>A0A0C2BXE4</accession>
<dbReference type="OrthoDB" id="5858277at2759"/>
<keyword evidence="2" id="KW-1185">Reference proteome</keyword>
<gene>
    <name evidence="1" type="ORF">ANCDUO_21274</name>
</gene>